<dbReference type="PANTHER" id="PTHR15593">
    <property type="entry name" value="PHOSPHATIDYLINOSITOL 3-KINASE REGULATORY SUBUNIT"/>
    <property type="match status" value="1"/>
</dbReference>
<reference evidence="2 3" key="1">
    <citation type="submission" date="2019-01" db="EMBL/GenBank/DDBJ databases">
        <title>A chromosome-scale genome assembly of the yellow perch, Perca flavescens.</title>
        <authorList>
            <person name="Feron R."/>
            <person name="Morvezen R."/>
            <person name="Bestin A."/>
            <person name="Haffray P."/>
            <person name="Klopp C."/>
            <person name="Zahm M."/>
            <person name="Cabau C."/>
            <person name="Roques C."/>
            <person name="Donnadieu C."/>
            <person name="Bouchez O."/>
            <person name="Christie M."/>
            <person name="Larson W."/>
            <person name="Guiguen Y."/>
        </authorList>
    </citation>
    <scope>NUCLEOTIDE SEQUENCE [LARGE SCALE GENOMIC DNA]</scope>
    <source>
        <strain evidence="2">YP-PL-M2</strain>
        <tissue evidence="2">Blood</tissue>
    </source>
</reference>
<dbReference type="PANTHER" id="PTHR15593:SF1">
    <property type="entry name" value="PHOSPHOINOSITIDE 3-KINASE REGULATORY SUBUNIT 6"/>
    <property type="match status" value="1"/>
</dbReference>
<dbReference type="GO" id="GO:0007186">
    <property type="term" value="P:G protein-coupled receptor signaling pathway"/>
    <property type="evidence" value="ECO:0007669"/>
    <property type="project" value="TreeGrafter"/>
</dbReference>
<dbReference type="GO" id="GO:0046935">
    <property type="term" value="F:1-phosphatidylinositol-3-kinase regulator activity"/>
    <property type="evidence" value="ECO:0007669"/>
    <property type="project" value="InterPro"/>
</dbReference>
<evidence type="ECO:0000313" key="3">
    <source>
        <dbReference type="Proteomes" id="UP000295070"/>
    </source>
</evidence>
<gene>
    <name evidence="2" type="ORF">EPR50_G00153890</name>
</gene>
<organism evidence="2 3">
    <name type="scientific">Perca flavescens</name>
    <name type="common">American yellow perch</name>
    <name type="synonym">Morone flavescens</name>
    <dbReference type="NCBI Taxonomy" id="8167"/>
    <lineage>
        <taxon>Eukaryota</taxon>
        <taxon>Metazoa</taxon>
        <taxon>Chordata</taxon>
        <taxon>Craniata</taxon>
        <taxon>Vertebrata</taxon>
        <taxon>Euteleostomi</taxon>
        <taxon>Actinopterygii</taxon>
        <taxon>Neopterygii</taxon>
        <taxon>Teleostei</taxon>
        <taxon>Neoteleostei</taxon>
        <taxon>Acanthomorphata</taxon>
        <taxon>Eupercaria</taxon>
        <taxon>Perciformes</taxon>
        <taxon>Percoidei</taxon>
        <taxon>Percidae</taxon>
        <taxon>Percinae</taxon>
        <taxon>Perca</taxon>
    </lineage>
</organism>
<dbReference type="AlphaFoldDB" id="A0A484CF82"/>
<dbReference type="InterPro" id="IPR019522">
    <property type="entry name" value="PIK3R5/6"/>
</dbReference>
<name>A0A484CF82_PERFV</name>
<feature type="region of interest" description="Disordered" evidence="1">
    <location>
        <begin position="322"/>
        <end position="358"/>
    </location>
</feature>
<dbReference type="Proteomes" id="UP000295070">
    <property type="component" value="Chromosome 15"/>
</dbReference>
<protein>
    <recommendedName>
        <fullName evidence="4">Phosphoinositide 3-kinase regulatory subunit 6-like</fullName>
    </recommendedName>
</protein>
<keyword evidence="3" id="KW-1185">Reference proteome</keyword>
<dbReference type="GO" id="GO:0005944">
    <property type="term" value="C:phosphatidylinositol 3-kinase complex, class IB"/>
    <property type="evidence" value="ECO:0007669"/>
    <property type="project" value="InterPro"/>
</dbReference>
<dbReference type="EMBL" id="SCKG01000015">
    <property type="protein sequence ID" value="TDH02572.1"/>
    <property type="molecule type" value="Genomic_DNA"/>
</dbReference>
<accession>A0A484CF82</accession>
<evidence type="ECO:0008006" key="4">
    <source>
        <dbReference type="Google" id="ProtNLM"/>
    </source>
</evidence>
<proteinExistence type="predicted"/>
<evidence type="ECO:0000256" key="1">
    <source>
        <dbReference type="SAM" id="MobiDB-lite"/>
    </source>
</evidence>
<sequence>MVDSVADVALSTVVFSLYDNVKALFKDSQRNSQTGVLRWSLQKKLEAHPSCSASLIQMLVKELDQKRTRASKNHTKGSYTHVIPVLHTLYYAVIQSGVMIPSSVYQTVYECLMKLLTLPSPYSAVALSTLRSIKMEMTTPGSLYQRKVTMEQNLKKEPFTLKEKVFVLADPAVFSAPLEAAVRAHLEASSSFTRDTSTMEKNVVLRVLQVGLGTTCHSARLAQALEAQEHMVEKYFQEVVLAVEKSLKHGAGGRANYLKKLQHIYRDIMTVSKEGTKLDHGSSCSTSMPFPEINFLLWKDEEDLWTLLANFVASSRISASVDDEEDKRDSVRSDDSGIQRDLKDSDFDDTEKSPVKSPAAAFTRRNAFKASMNPSDQMSLLREKINTFHGSSTVITEDTRHHTARVVVLGDDRALGRLARAYCSIRERESKYLILTKKLNLRLYYIPVPDVEPSLSSAQSNHSEPAERNLFLLDSLCYYLRCGTQLVHLPLYSVKMTRSHGDVVEEVFVSHLQADIPEFRHLKEKFSKERSARRKKSTVVFGAFISVTYTKMPLSKREVVKGKAPMTCGVVITSEPAAVTSGEDHLTVRFDSVNPEHNTAIQTQNISFRTMEHLTLSVCLDRDSRRTYNDVQRVEISPCLDPGCNVRSRFSVRQEQEQLFSKYVDKVLSLPINTFTGV</sequence>
<feature type="compositionally biased region" description="Basic and acidic residues" evidence="1">
    <location>
        <begin position="327"/>
        <end position="354"/>
    </location>
</feature>
<dbReference type="Pfam" id="PF10486">
    <property type="entry name" value="PI3K_1B_p101"/>
    <property type="match status" value="3"/>
</dbReference>
<dbReference type="STRING" id="8167.A0A484CF82"/>
<evidence type="ECO:0000313" key="2">
    <source>
        <dbReference type="EMBL" id="TDH02572.1"/>
    </source>
</evidence>
<comment type="caution">
    <text evidence="2">The sequence shown here is derived from an EMBL/GenBank/DDBJ whole genome shotgun (WGS) entry which is preliminary data.</text>
</comment>